<evidence type="ECO:0000256" key="1">
    <source>
        <dbReference type="SAM" id="MobiDB-lite"/>
    </source>
</evidence>
<dbReference type="PANTHER" id="PTHR45749">
    <property type="match status" value="1"/>
</dbReference>
<sequence>MGKQKHITSFFNKRKDPEKDTPTSTGEEGPSYIQRTNDGIPSTEDGITQEEVPATHNINIVDIGINSLERDPGLSPPMWVYPVGKRDEIRRAYKILKVYQPRLKRYPLSGQIQHRRSFQCAWFDTFPDWLEYSPSKDAAFCLPCYLYYEIPNSRMETFTVSGFKNWKRVNNGKDCAFLTHIGKACPLRGHDESIHSDNQGNFLEYRKFFALYNKDVAKEIRQAPYNAKYIAPSIQKEILHIISCKVRNYIREEIGDSKFCIIVDEARDESKREQMGLVLRFVDKHGSIMELFFDLVHVSDTTAVTLKGELCTVLARNNLAIENIRGQGYDGASNMRGEWNGLQTLFLSDCPYAYYVHCFAHRLQLALVAASRDVSHVHQFFSHLSFIVNVICASPKRQDELQTTKAIETEFLLSIGELETGRGANQKGTLKRAGDTRWGSHIYSIRSLIKMYDAIVSVLEKIKVDKSCNYH</sequence>
<evidence type="ECO:0000259" key="2">
    <source>
        <dbReference type="SMART" id="SM00597"/>
    </source>
</evidence>
<dbReference type="InterPro" id="IPR025398">
    <property type="entry name" value="DUF4371"/>
</dbReference>
<reference evidence="4" key="2">
    <citation type="submission" date="2025-08" db="UniProtKB">
        <authorList>
            <consortium name="RefSeq"/>
        </authorList>
    </citation>
    <scope>IDENTIFICATION</scope>
    <source>
        <tissue evidence="4">Leaf</tissue>
    </source>
</reference>
<organism evidence="3 4">
    <name type="scientific">Spinacia oleracea</name>
    <name type="common">Spinach</name>
    <dbReference type="NCBI Taxonomy" id="3562"/>
    <lineage>
        <taxon>Eukaryota</taxon>
        <taxon>Viridiplantae</taxon>
        <taxon>Streptophyta</taxon>
        <taxon>Embryophyta</taxon>
        <taxon>Tracheophyta</taxon>
        <taxon>Spermatophyta</taxon>
        <taxon>Magnoliopsida</taxon>
        <taxon>eudicotyledons</taxon>
        <taxon>Gunneridae</taxon>
        <taxon>Pentapetalae</taxon>
        <taxon>Caryophyllales</taxon>
        <taxon>Chenopodiaceae</taxon>
        <taxon>Chenopodioideae</taxon>
        <taxon>Anserineae</taxon>
        <taxon>Spinacia</taxon>
    </lineage>
</organism>
<reference evidence="3" key="1">
    <citation type="journal article" date="2021" name="Nat. Commun.">
        <title>Genomic analyses provide insights into spinach domestication and the genetic basis of agronomic traits.</title>
        <authorList>
            <person name="Cai X."/>
            <person name="Sun X."/>
            <person name="Xu C."/>
            <person name="Sun H."/>
            <person name="Wang X."/>
            <person name="Ge C."/>
            <person name="Zhang Z."/>
            <person name="Wang Q."/>
            <person name="Fei Z."/>
            <person name="Jiao C."/>
            <person name="Wang Q."/>
        </authorList>
    </citation>
    <scope>NUCLEOTIDE SEQUENCE [LARGE SCALE GENOMIC DNA]</scope>
    <source>
        <strain evidence="3">cv. Varoflay</strain>
    </source>
</reference>
<keyword evidence="3" id="KW-1185">Reference proteome</keyword>
<feature type="region of interest" description="Disordered" evidence="1">
    <location>
        <begin position="1"/>
        <end position="53"/>
    </location>
</feature>
<proteinExistence type="predicted"/>
<dbReference type="RefSeq" id="XP_056688254.1">
    <property type="nucleotide sequence ID" value="XM_056832276.1"/>
</dbReference>
<dbReference type="InterPro" id="IPR006580">
    <property type="entry name" value="Znf_TTF"/>
</dbReference>
<protein>
    <recommendedName>
        <fullName evidence="2">TTF-type domain-containing protein</fullName>
    </recommendedName>
</protein>
<dbReference type="SUPFAM" id="SSF53098">
    <property type="entry name" value="Ribonuclease H-like"/>
    <property type="match status" value="1"/>
</dbReference>
<dbReference type="Proteomes" id="UP000813463">
    <property type="component" value="Chromosome 6"/>
</dbReference>
<evidence type="ECO:0000313" key="3">
    <source>
        <dbReference type="Proteomes" id="UP000813463"/>
    </source>
</evidence>
<dbReference type="SMART" id="SM00597">
    <property type="entry name" value="ZnF_TTF"/>
    <property type="match status" value="1"/>
</dbReference>
<dbReference type="GeneID" id="110801801"/>
<feature type="domain" description="TTF-type" evidence="2">
    <location>
        <begin position="114"/>
        <end position="215"/>
    </location>
</feature>
<dbReference type="InterPro" id="IPR012337">
    <property type="entry name" value="RNaseH-like_sf"/>
</dbReference>
<dbReference type="Pfam" id="PF14291">
    <property type="entry name" value="DUF4371"/>
    <property type="match status" value="1"/>
</dbReference>
<name>A0ABM3QY30_SPIOL</name>
<dbReference type="PANTHER" id="PTHR45749:SF37">
    <property type="entry name" value="OS05G0311600 PROTEIN"/>
    <property type="match status" value="1"/>
</dbReference>
<evidence type="ECO:0000313" key="4">
    <source>
        <dbReference type="RefSeq" id="XP_056688254.1"/>
    </source>
</evidence>
<gene>
    <name evidence="4" type="primary">LOC110801801</name>
</gene>
<accession>A0ABM3QY30</accession>